<evidence type="ECO:0000259" key="1">
    <source>
        <dbReference type="Pfam" id="PF14493"/>
    </source>
</evidence>
<protein>
    <recommendedName>
        <fullName evidence="1">Helicase Helix-turn-helix domain-containing protein</fullName>
    </recommendedName>
</protein>
<dbReference type="Pfam" id="PF14493">
    <property type="entry name" value="HTH_40"/>
    <property type="match status" value="1"/>
</dbReference>
<evidence type="ECO:0000313" key="3">
    <source>
        <dbReference type="Proteomes" id="UP000179057"/>
    </source>
</evidence>
<comment type="caution">
    <text evidence="2">The sequence shown here is derived from an EMBL/GenBank/DDBJ whole genome shotgun (WGS) entry which is preliminary data.</text>
</comment>
<reference evidence="2 3" key="1">
    <citation type="journal article" date="2016" name="Nat. Commun.">
        <title>Thousands of microbial genomes shed light on interconnected biogeochemical processes in an aquifer system.</title>
        <authorList>
            <person name="Anantharaman K."/>
            <person name="Brown C.T."/>
            <person name="Hug L.A."/>
            <person name="Sharon I."/>
            <person name="Castelle C.J."/>
            <person name="Probst A.J."/>
            <person name="Thomas B.C."/>
            <person name="Singh A."/>
            <person name="Wilkins M.J."/>
            <person name="Karaoz U."/>
            <person name="Brodie E.L."/>
            <person name="Williams K.H."/>
            <person name="Hubbard S.S."/>
            <person name="Banfield J.F."/>
        </authorList>
    </citation>
    <scope>NUCLEOTIDE SEQUENCE [LARGE SCALE GENOMIC DNA]</scope>
</reference>
<accession>A0A1F8DZI0</accession>
<gene>
    <name evidence="2" type="ORF">A2610_03640</name>
</gene>
<organism evidence="2 3">
    <name type="scientific">Candidatus Wolfebacteria bacterium RIFOXYD1_FULL_48_65</name>
    <dbReference type="NCBI Taxonomy" id="1802561"/>
    <lineage>
        <taxon>Bacteria</taxon>
        <taxon>Candidatus Wolfeibacteriota</taxon>
    </lineage>
</organism>
<evidence type="ECO:0000313" key="2">
    <source>
        <dbReference type="EMBL" id="OGM93981.1"/>
    </source>
</evidence>
<dbReference type="Proteomes" id="UP000179057">
    <property type="component" value="Unassembled WGS sequence"/>
</dbReference>
<feature type="domain" description="Helicase Helix-turn-helix" evidence="1">
    <location>
        <begin position="2"/>
        <end position="80"/>
    </location>
</feature>
<dbReference type="AlphaFoldDB" id="A0A1F8DZI0"/>
<name>A0A1F8DZI0_9BACT</name>
<sequence length="86" mass="9647">MAEKRGVTETTIIAHLEKLVANGTLDPAADLEYLKPERRRFVTMQAALEKTYKKKGSMLLTPAQALLGPSFTFEELRVARLFLITP</sequence>
<dbReference type="Gene3D" id="1.10.10.1390">
    <property type="entry name" value="ATP-dependent DNA helicase RecQ"/>
    <property type="match status" value="1"/>
</dbReference>
<proteinExistence type="predicted"/>
<dbReference type="EMBL" id="MGIV01000018">
    <property type="protein sequence ID" value="OGM93981.1"/>
    <property type="molecule type" value="Genomic_DNA"/>
</dbReference>
<dbReference type="InterPro" id="IPR029491">
    <property type="entry name" value="Helicase_HTH"/>
</dbReference>